<keyword evidence="6" id="KW-0732">Signal</keyword>
<dbReference type="KEGG" id="cte:CT2258"/>
<name>Q8KAA8_CHLTE</name>
<dbReference type="SUPFAM" id="SSF50156">
    <property type="entry name" value="PDZ domain-like"/>
    <property type="match status" value="1"/>
</dbReference>
<evidence type="ECO:0000256" key="2">
    <source>
        <dbReference type="ARBA" id="ARBA00022670"/>
    </source>
</evidence>
<evidence type="ECO:0000259" key="7">
    <source>
        <dbReference type="PROSITE" id="PS50106"/>
    </source>
</evidence>
<dbReference type="InterPro" id="IPR036034">
    <property type="entry name" value="PDZ_sf"/>
</dbReference>
<keyword evidence="9" id="KW-1185">Reference proteome</keyword>
<evidence type="ECO:0000313" key="8">
    <source>
        <dbReference type="EMBL" id="AAM73473.1"/>
    </source>
</evidence>
<dbReference type="CDD" id="cd06782">
    <property type="entry name" value="cpPDZ_CPP-like"/>
    <property type="match status" value="1"/>
</dbReference>
<dbReference type="GO" id="GO:0008236">
    <property type="term" value="F:serine-type peptidase activity"/>
    <property type="evidence" value="ECO:0007669"/>
    <property type="project" value="UniProtKB-KW"/>
</dbReference>
<dbReference type="PROSITE" id="PS50106">
    <property type="entry name" value="PDZ"/>
    <property type="match status" value="1"/>
</dbReference>
<dbReference type="InterPro" id="IPR004447">
    <property type="entry name" value="Peptidase_S41A"/>
</dbReference>
<dbReference type="CDD" id="cd07560">
    <property type="entry name" value="Peptidase_S41_CPP"/>
    <property type="match status" value="1"/>
</dbReference>
<dbReference type="eggNOG" id="COG0793">
    <property type="taxonomic scope" value="Bacteria"/>
</dbReference>
<dbReference type="HOGENOM" id="CLU_017295_2_0_10"/>
<dbReference type="EMBL" id="AE006470">
    <property type="protein sequence ID" value="AAM73473.1"/>
    <property type="molecule type" value="Genomic_DNA"/>
</dbReference>
<sequence length="574" mass="63126">MSWFTTQRHSGLCRDFGRRWRRVATISSAIALICAQPLFAVPAAKPNEDFFSIAKSIELLGDVYKNVAQNYVDPVNVSEFMYSGIDGMLGQLDPYTAFLDEEQSGELDEITSGQYAGIGVTLGIFSGDLFIISVIDGQPAAKAGLKVGDQIIAIDGVKVSKKSIDEVRSTIKGSPGTNIRLSIKRDGQGPLTVISLTRGEVRISSVPFFGLFGSSGYVQMNSFSEHSREELSAAIRKIRQEAAKNRVVLNGIVLDLRGNPGGLLTSAVEVAGLFVEKNSRIVSTRGRAADSEQVYVTKTEPQEPTLPLVVMIDGDSASASEIVSGAIQELDRGVILGENSFGKGLVQSIINLPYDHILKMTTAKYYTPSGRLIQKPIARDESRRKVVLSNGDADSTKVFYTRNRRKVYGGGGIRPDVVAKADSLSEYQHKIENSGLLFRYASRFHRKHPEFRLQQLSSEPLYDDFNRFLEKEHFSFRSGAQKTLDSLKTLVQKEAGADKALAGQLDALDKALAASTRRNISRDSLHITAALQREIMRHYDERAALKRAIEDDPVAAKAFALLGDQKRYRSLLKP</sequence>
<protein>
    <submittedName>
        <fullName evidence="8">Carboxyl-terminal protease</fullName>
    </submittedName>
</protein>
<dbReference type="SUPFAM" id="SSF52096">
    <property type="entry name" value="ClpP/crotonase"/>
    <property type="match status" value="1"/>
</dbReference>
<keyword evidence="2 5" id="KW-0645">Protease</keyword>
<dbReference type="STRING" id="194439.CT2258"/>
<feature type="signal peptide" evidence="6">
    <location>
        <begin position="1"/>
        <end position="40"/>
    </location>
</feature>
<dbReference type="InterPro" id="IPR005151">
    <property type="entry name" value="Tail-specific_protease"/>
</dbReference>
<gene>
    <name evidence="8" type="primary">ctpA-2</name>
    <name evidence="8" type="ordered locus">CT2258</name>
</gene>
<dbReference type="Gene3D" id="3.30.750.44">
    <property type="match status" value="1"/>
</dbReference>
<feature type="domain" description="PDZ" evidence="7">
    <location>
        <begin position="104"/>
        <end position="176"/>
    </location>
</feature>
<dbReference type="RefSeq" id="WP_010933908.1">
    <property type="nucleotide sequence ID" value="NC_002932.3"/>
</dbReference>
<evidence type="ECO:0000256" key="5">
    <source>
        <dbReference type="RuleBase" id="RU004404"/>
    </source>
</evidence>
<evidence type="ECO:0000256" key="6">
    <source>
        <dbReference type="SAM" id="SignalP"/>
    </source>
</evidence>
<evidence type="ECO:0000256" key="1">
    <source>
        <dbReference type="ARBA" id="ARBA00009179"/>
    </source>
</evidence>
<dbReference type="Pfam" id="PF17820">
    <property type="entry name" value="PDZ_6"/>
    <property type="match status" value="1"/>
</dbReference>
<dbReference type="PANTHER" id="PTHR32060">
    <property type="entry name" value="TAIL-SPECIFIC PROTEASE"/>
    <property type="match status" value="1"/>
</dbReference>
<dbReference type="Pfam" id="PF03572">
    <property type="entry name" value="Peptidase_S41"/>
    <property type="match status" value="1"/>
</dbReference>
<dbReference type="GO" id="GO:0006508">
    <property type="term" value="P:proteolysis"/>
    <property type="evidence" value="ECO:0007669"/>
    <property type="project" value="UniProtKB-KW"/>
</dbReference>
<dbReference type="GO" id="GO:0004175">
    <property type="term" value="F:endopeptidase activity"/>
    <property type="evidence" value="ECO:0007669"/>
    <property type="project" value="TreeGrafter"/>
</dbReference>
<dbReference type="InterPro" id="IPR041489">
    <property type="entry name" value="PDZ_6"/>
</dbReference>
<evidence type="ECO:0000313" key="9">
    <source>
        <dbReference type="Proteomes" id="UP000001007"/>
    </source>
</evidence>
<comment type="similarity">
    <text evidence="1 5">Belongs to the peptidase S41A family.</text>
</comment>
<dbReference type="SMART" id="SM00245">
    <property type="entry name" value="TSPc"/>
    <property type="match status" value="1"/>
</dbReference>
<dbReference type="NCBIfam" id="TIGR00225">
    <property type="entry name" value="prc"/>
    <property type="match status" value="1"/>
</dbReference>
<feature type="chain" id="PRO_5004310510" evidence="6">
    <location>
        <begin position="41"/>
        <end position="574"/>
    </location>
</feature>
<dbReference type="Proteomes" id="UP000001007">
    <property type="component" value="Chromosome"/>
</dbReference>
<dbReference type="OrthoDB" id="9812068at2"/>
<organism evidence="8 9">
    <name type="scientific">Chlorobaculum tepidum (strain ATCC 49652 / DSM 12025 / NBRC 103806 / TLS)</name>
    <name type="common">Chlorobium tepidum</name>
    <dbReference type="NCBI Taxonomy" id="194439"/>
    <lineage>
        <taxon>Bacteria</taxon>
        <taxon>Pseudomonadati</taxon>
        <taxon>Chlorobiota</taxon>
        <taxon>Chlorobiia</taxon>
        <taxon>Chlorobiales</taxon>
        <taxon>Chlorobiaceae</taxon>
        <taxon>Chlorobaculum</taxon>
    </lineage>
</organism>
<dbReference type="AlphaFoldDB" id="Q8KAA8"/>
<dbReference type="Gene3D" id="2.30.42.10">
    <property type="match status" value="1"/>
</dbReference>
<accession>Q8KAA8</accession>
<keyword evidence="4 5" id="KW-0720">Serine protease</keyword>
<keyword evidence="3 5" id="KW-0378">Hydrolase</keyword>
<dbReference type="PANTHER" id="PTHR32060:SF22">
    <property type="entry name" value="CARBOXYL-TERMINAL-PROCESSING PEPTIDASE 3, CHLOROPLASTIC"/>
    <property type="match status" value="1"/>
</dbReference>
<dbReference type="EnsemblBacteria" id="AAM73473">
    <property type="protein sequence ID" value="AAM73473"/>
    <property type="gene ID" value="CT2258"/>
</dbReference>
<dbReference type="Gene3D" id="3.90.226.10">
    <property type="entry name" value="2-enoyl-CoA Hydratase, Chain A, domain 1"/>
    <property type="match status" value="1"/>
</dbReference>
<proteinExistence type="inferred from homology"/>
<dbReference type="PATRIC" id="fig|194439.7.peg.2052"/>
<reference evidence="8 9" key="1">
    <citation type="journal article" date="2002" name="Proc. Natl. Acad. Sci. U.S.A.">
        <title>The complete genome sequence of Chlorobium tepidum TLS, a photosynthetic, anaerobic, green-sulfur bacterium.</title>
        <authorList>
            <person name="Eisen J.A."/>
            <person name="Nelson K.E."/>
            <person name="Paulsen I.T."/>
            <person name="Heidelberg J.F."/>
            <person name="Wu M."/>
            <person name="Dodson R.J."/>
            <person name="Deboy R."/>
            <person name="Gwinn M.L."/>
            <person name="Nelson W.C."/>
            <person name="Haft D.H."/>
            <person name="Hickey E.K."/>
            <person name="Peterson J.D."/>
            <person name="Durkin A.S."/>
            <person name="Kolonay J.L."/>
            <person name="Yang F."/>
            <person name="Holt I."/>
            <person name="Umayam L.A."/>
            <person name="Mason T."/>
            <person name="Brenner M."/>
            <person name="Shea T.P."/>
            <person name="Parksey D."/>
            <person name="Nierman W.C."/>
            <person name="Feldblyum T.V."/>
            <person name="Hansen C.L."/>
            <person name="Craven M.B."/>
            <person name="Radune D."/>
            <person name="Vamathevan J."/>
            <person name="Khouri H."/>
            <person name="White O."/>
            <person name="Gruber T.M."/>
            <person name="Ketchum K.A."/>
            <person name="Venter J.C."/>
            <person name="Tettelin H."/>
            <person name="Bryant D.A."/>
            <person name="Fraser C.M."/>
        </authorList>
    </citation>
    <scope>NUCLEOTIDE SEQUENCE [LARGE SCALE GENOMIC DNA]</scope>
    <source>
        <strain evidence="9">ATCC 49652 / DSM 12025 / NBRC 103806 / TLS</strain>
    </source>
</reference>
<evidence type="ECO:0000256" key="4">
    <source>
        <dbReference type="ARBA" id="ARBA00022825"/>
    </source>
</evidence>
<dbReference type="InterPro" id="IPR001478">
    <property type="entry name" value="PDZ"/>
</dbReference>
<evidence type="ECO:0000256" key="3">
    <source>
        <dbReference type="ARBA" id="ARBA00022801"/>
    </source>
</evidence>
<dbReference type="InterPro" id="IPR029045">
    <property type="entry name" value="ClpP/crotonase-like_dom_sf"/>
</dbReference>
<dbReference type="SMART" id="SM00228">
    <property type="entry name" value="PDZ"/>
    <property type="match status" value="1"/>
</dbReference>